<organism evidence="8">
    <name type="scientific">Emiliania huxleyi</name>
    <name type="common">Coccolithophore</name>
    <name type="synonym">Pontosphaera huxleyi</name>
    <dbReference type="NCBI Taxonomy" id="2903"/>
    <lineage>
        <taxon>Eukaryota</taxon>
        <taxon>Haptista</taxon>
        <taxon>Haptophyta</taxon>
        <taxon>Prymnesiophyceae</taxon>
        <taxon>Isochrysidales</taxon>
        <taxon>Noelaerhabdaceae</taxon>
        <taxon>Emiliania</taxon>
    </lineage>
</organism>
<protein>
    <recommendedName>
        <fullName evidence="7">TLC domain-containing protein</fullName>
    </recommendedName>
</protein>
<comment type="subcellular location">
    <subcellularLocation>
        <location evidence="1">Membrane</location>
        <topology evidence="1">Multi-pass membrane protein</topology>
    </subcellularLocation>
</comment>
<dbReference type="GO" id="GO:0007009">
    <property type="term" value="P:plasma membrane organization"/>
    <property type="evidence" value="ECO:0007669"/>
    <property type="project" value="TreeGrafter"/>
</dbReference>
<dbReference type="PANTHER" id="PTHR13439">
    <property type="entry name" value="CT120 PROTEIN"/>
    <property type="match status" value="1"/>
</dbReference>
<sequence length="263" mass="27917">MSLPQTGRSEAEMAAEGTLPLVRHAACAVAAASAVYATTLALSGGSHDVAEDITDFVHSAAAVRASSQSALSFERTRSKHAIALRPADDAAARRFLCASTAYFGADACFVCVQLSRGVRPRLWAGRLAHHAVQFAANGPALAGSSGRAVRPYLMLAYMAEVSTLFLRLRSLLRRAAPERAGLIRATSRLLLASFAVTRLLNFPLCTALIWARRDVLRPAILKLHLAFAAAGITLNAGWFVALLRSASREAGSGRRRVAPASEP</sequence>
<keyword evidence="3 6" id="KW-1133">Transmembrane helix</keyword>
<feature type="domain" description="TLC" evidence="7">
    <location>
        <begin position="47"/>
        <end position="251"/>
    </location>
</feature>
<dbReference type="PANTHER" id="PTHR13439:SF4">
    <property type="entry name" value="TLC DOMAIN-CONTAINING PROTEIN"/>
    <property type="match status" value="1"/>
</dbReference>
<keyword evidence="4 5" id="KW-0472">Membrane</keyword>
<name>A0A7S3T577_EMIHU</name>
<evidence type="ECO:0000259" key="7">
    <source>
        <dbReference type="PROSITE" id="PS50922"/>
    </source>
</evidence>
<evidence type="ECO:0000256" key="2">
    <source>
        <dbReference type="ARBA" id="ARBA00022692"/>
    </source>
</evidence>
<reference evidence="8" key="1">
    <citation type="submission" date="2021-01" db="EMBL/GenBank/DDBJ databases">
        <authorList>
            <person name="Corre E."/>
            <person name="Pelletier E."/>
            <person name="Niang G."/>
            <person name="Scheremetjew M."/>
            <person name="Finn R."/>
            <person name="Kale V."/>
            <person name="Holt S."/>
            <person name="Cochrane G."/>
            <person name="Meng A."/>
            <person name="Brown T."/>
            <person name="Cohen L."/>
        </authorList>
    </citation>
    <scope>NUCLEOTIDE SEQUENCE</scope>
    <source>
        <strain evidence="8">379</strain>
    </source>
</reference>
<keyword evidence="2 5" id="KW-0812">Transmembrane</keyword>
<evidence type="ECO:0000256" key="6">
    <source>
        <dbReference type="SAM" id="Phobius"/>
    </source>
</evidence>
<gene>
    <name evidence="8" type="ORF">EHUX00137_LOCUS31813</name>
</gene>
<dbReference type="GO" id="GO:0071709">
    <property type="term" value="P:membrane assembly"/>
    <property type="evidence" value="ECO:0007669"/>
    <property type="project" value="TreeGrafter"/>
</dbReference>
<evidence type="ECO:0000256" key="1">
    <source>
        <dbReference type="ARBA" id="ARBA00004141"/>
    </source>
</evidence>
<dbReference type="InterPro" id="IPR006634">
    <property type="entry name" value="TLC-dom"/>
</dbReference>
<feature type="transmembrane region" description="Helical" evidence="6">
    <location>
        <begin position="189"/>
        <end position="211"/>
    </location>
</feature>
<dbReference type="InterPro" id="IPR050846">
    <property type="entry name" value="TLCD"/>
</dbReference>
<dbReference type="EMBL" id="HBIR01040765">
    <property type="protein sequence ID" value="CAE0573187.1"/>
    <property type="molecule type" value="Transcribed_RNA"/>
</dbReference>
<dbReference type="PROSITE" id="PS50922">
    <property type="entry name" value="TLC"/>
    <property type="match status" value="1"/>
</dbReference>
<accession>A0A7S3T577</accession>
<proteinExistence type="predicted"/>
<dbReference type="GO" id="GO:0055091">
    <property type="term" value="P:phospholipid homeostasis"/>
    <property type="evidence" value="ECO:0007669"/>
    <property type="project" value="TreeGrafter"/>
</dbReference>
<dbReference type="AlphaFoldDB" id="A0A7S3T577"/>
<dbReference type="Pfam" id="PF03798">
    <property type="entry name" value="TRAM_LAG1_CLN8"/>
    <property type="match status" value="1"/>
</dbReference>
<evidence type="ECO:0000313" key="8">
    <source>
        <dbReference type="EMBL" id="CAE0573187.1"/>
    </source>
</evidence>
<evidence type="ECO:0000256" key="3">
    <source>
        <dbReference type="ARBA" id="ARBA00022989"/>
    </source>
</evidence>
<dbReference type="GO" id="GO:0097035">
    <property type="term" value="P:regulation of membrane lipid distribution"/>
    <property type="evidence" value="ECO:0007669"/>
    <property type="project" value="TreeGrafter"/>
</dbReference>
<dbReference type="GO" id="GO:0005886">
    <property type="term" value="C:plasma membrane"/>
    <property type="evidence" value="ECO:0007669"/>
    <property type="project" value="TreeGrafter"/>
</dbReference>
<evidence type="ECO:0000256" key="4">
    <source>
        <dbReference type="ARBA" id="ARBA00023136"/>
    </source>
</evidence>
<evidence type="ECO:0000256" key="5">
    <source>
        <dbReference type="PROSITE-ProRule" id="PRU00205"/>
    </source>
</evidence>
<feature type="transmembrane region" description="Helical" evidence="6">
    <location>
        <begin position="223"/>
        <end position="246"/>
    </location>
</feature>